<reference evidence="5 6" key="1">
    <citation type="journal article" date="2016" name="Mol. Biol. Evol.">
        <title>Comparative Genomics of Early-Diverging Mushroom-Forming Fungi Provides Insights into the Origins of Lignocellulose Decay Capabilities.</title>
        <authorList>
            <person name="Nagy L.G."/>
            <person name="Riley R."/>
            <person name="Tritt A."/>
            <person name="Adam C."/>
            <person name="Daum C."/>
            <person name="Floudas D."/>
            <person name="Sun H."/>
            <person name="Yadav J.S."/>
            <person name="Pangilinan J."/>
            <person name="Larsson K.H."/>
            <person name="Matsuura K."/>
            <person name="Barry K."/>
            <person name="Labutti K."/>
            <person name="Kuo R."/>
            <person name="Ohm R.A."/>
            <person name="Bhattacharya S.S."/>
            <person name="Shirouzu T."/>
            <person name="Yoshinaga Y."/>
            <person name="Martin F.M."/>
            <person name="Grigoriev I.V."/>
            <person name="Hibbett D.S."/>
        </authorList>
    </citation>
    <scope>NUCLEOTIDE SEQUENCE [LARGE SCALE GENOMIC DNA]</scope>
    <source>
        <strain evidence="5 6">L-15889</strain>
    </source>
</reference>
<dbReference type="OrthoDB" id="1274115at2759"/>
<keyword evidence="2" id="KW-0521">NADP</keyword>
<protein>
    <submittedName>
        <fullName evidence="5">NAD(P)-binding protein</fullName>
    </submittedName>
</protein>
<dbReference type="Proteomes" id="UP000076727">
    <property type="component" value="Unassembled WGS sequence"/>
</dbReference>
<sequence length="288" mass="30917">MAAPKVWFITGSSSGFGRLMTERVLQHGDIAVATLRKPEDPSRLLILQLDVTRIEQIQETFAEAVTAFGRIDVVFNNAGYALLGEVEGTPDDAARAVLEVNLWGAVNVTREAIRVFREVNVPQGGRLLQVSSSVAVGSLPALGFYAASKLALEAIGEALAAELDPKWNIKVINLKPGASRTGARDNMICLPPHPAYTTNSPAANMRNRFNKDDAGQSDAGKVVEAIYAATALREPPIALPLGKDSITLVRSDIAKKTSYVDLFASWSDELGSGVTQGPEYMVEVKGRL</sequence>
<evidence type="ECO:0000256" key="2">
    <source>
        <dbReference type="ARBA" id="ARBA00022857"/>
    </source>
</evidence>
<accession>A0A165SST1</accession>
<dbReference type="Pfam" id="PF00106">
    <property type="entry name" value="adh_short"/>
    <property type="match status" value="1"/>
</dbReference>
<dbReference type="InterPro" id="IPR020904">
    <property type="entry name" value="Sc_DH/Rdtase_CS"/>
</dbReference>
<dbReference type="InterPro" id="IPR002347">
    <property type="entry name" value="SDR_fam"/>
</dbReference>
<dbReference type="CDD" id="cd05374">
    <property type="entry name" value="17beta-HSD-like_SDR_c"/>
    <property type="match status" value="1"/>
</dbReference>
<evidence type="ECO:0000256" key="1">
    <source>
        <dbReference type="ARBA" id="ARBA00006484"/>
    </source>
</evidence>
<dbReference type="GO" id="GO:0016491">
    <property type="term" value="F:oxidoreductase activity"/>
    <property type="evidence" value="ECO:0007669"/>
    <property type="project" value="UniProtKB-KW"/>
</dbReference>
<dbReference type="PRINTS" id="PR00081">
    <property type="entry name" value="GDHRDH"/>
</dbReference>
<dbReference type="AlphaFoldDB" id="A0A165SST1"/>
<name>A0A165SST1_9APHY</name>
<dbReference type="InterPro" id="IPR051911">
    <property type="entry name" value="SDR_oxidoreductase"/>
</dbReference>
<evidence type="ECO:0000313" key="5">
    <source>
        <dbReference type="EMBL" id="KZT72439.1"/>
    </source>
</evidence>
<dbReference type="InterPro" id="IPR036291">
    <property type="entry name" value="NAD(P)-bd_dom_sf"/>
</dbReference>
<dbReference type="PANTHER" id="PTHR43976">
    <property type="entry name" value="SHORT CHAIN DEHYDROGENASE"/>
    <property type="match status" value="1"/>
</dbReference>
<keyword evidence="6" id="KW-1185">Reference proteome</keyword>
<evidence type="ECO:0000256" key="4">
    <source>
        <dbReference type="RuleBase" id="RU000363"/>
    </source>
</evidence>
<evidence type="ECO:0000256" key="3">
    <source>
        <dbReference type="ARBA" id="ARBA00023002"/>
    </source>
</evidence>
<dbReference type="PANTHER" id="PTHR43976:SF16">
    <property type="entry name" value="SHORT-CHAIN DEHYDROGENASE_REDUCTASE FAMILY PROTEIN"/>
    <property type="match status" value="1"/>
</dbReference>
<dbReference type="STRING" id="1314783.A0A165SST1"/>
<dbReference type="EMBL" id="KV429041">
    <property type="protein sequence ID" value="KZT72439.1"/>
    <property type="molecule type" value="Genomic_DNA"/>
</dbReference>
<dbReference type="Gene3D" id="3.40.50.720">
    <property type="entry name" value="NAD(P)-binding Rossmann-like Domain"/>
    <property type="match status" value="1"/>
</dbReference>
<evidence type="ECO:0000313" key="6">
    <source>
        <dbReference type="Proteomes" id="UP000076727"/>
    </source>
</evidence>
<keyword evidence="3" id="KW-0560">Oxidoreductase</keyword>
<dbReference type="PROSITE" id="PS00061">
    <property type="entry name" value="ADH_SHORT"/>
    <property type="match status" value="1"/>
</dbReference>
<dbReference type="PRINTS" id="PR00080">
    <property type="entry name" value="SDRFAMILY"/>
</dbReference>
<gene>
    <name evidence="5" type="ORF">DAEQUDRAFT_743805</name>
</gene>
<comment type="similarity">
    <text evidence="1 4">Belongs to the short-chain dehydrogenases/reductases (SDR) family.</text>
</comment>
<organism evidence="5 6">
    <name type="scientific">Daedalea quercina L-15889</name>
    <dbReference type="NCBI Taxonomy" id="1314783"/>
    <lineage>
        <taxon>Eukaryota</taxon>
        <taxon>Fungi</taxon>
        <taxon>Dikarya</taxon>
        <taxon>Basidiomycota</taxon>
        <taxon>Agaricomycotina</taxon>
        <taxon>Agaricomycetes</taxon>
        <taxon>Polyporales</taxon>
        <taxon>Fomitopsis</taxon>
    </lineage>
</organism>
<proteinExistence type="inferred from homology"/>
<dbReference type="SUPFAM" id="SSF51735">
    <property type="entry name" value="NAD(P)-binding Rossmann-fold domains"/>
    <property type="match status" value="1"/>
</dbReference>